<dbReference type="Proteomes" id="UP000091897">
    <property type="component" value="Chromosome"/>
</dbReference>
<evidence type="ECO:0000313" key="3">
    <source>
        <dbReference type="Proteomes" id="UP000091897"/>
    </source>
</evidence>
<organism evidence="2 4">
    <name type="scientific">Bordetella bronchialis</name>
    <dbReference type="NCBI Taxonomy" id="463025"/>
    <lineage>
        <taxon>Bacteria</taxon>
        <taxon>Pseudomonadati</taxon>
        <taxon>Pseudomonadota</taxon>
        <taxon>Betaproteobacteria</taxon>
        <taxon>Burkholderiales</taxon>
        <taxon>Alcaligenaceae</taxon>
        <taxon>Bordetella</taxon>
    </lineage>
</organism>
<protein>
    <submittedName>
        <fullName evidence="2">Uncharacterized protein</fullName>
    </submittedName>
</protein>
<keyword evidence="3" id="KW-1185">Reference proteome</keyword>
<dbReference type="KEGG" id="bbro:BAU06_23830"/>
<dbReference type="AlphaFoldDB" id="A0A193FRG4"/>
<gene>
    <name evidence="1" type="ORF">BAU06_23830</name>
    <name evidence="2" type="ORF">BAU08_24395</name>
</gene>
<evidence type="ECO:0000313" key="4">
    <source>
        <dbReference type="Proteomes" id="UP000092213"/>
    </source>
</evidence>
<dbReference type="Proteomes" id="UP000092213">
    <property type="component" value="Chromosome"/>
</dbReference>
<accession>A0A193FRG4</accession>
<name>A0A193FRG4_9BORD</name>
<sequence>MATPTRFAGYVVLTSKPGLYRTEASAGVEIMETYDYVFYGKTKAVFQIAGVAEDAKVRIVEDAPPHTANRVPTRVMERFGTLDEARRAIEQLANFGTLDATLVRR</sequence>
<dbReference type="EMBL" id="CP016171">
    <property type="protein sequence ID" value="ANN75037.1"/>
    <property type="molecule type" value="Genomic_DNA"/>
</dbReference>
<evidence type="ECO:0000313" key="1">
    <source>
        <dbReference type="EMBL" id="ANN69888.1"/>
    </source>
</evidence>
<evidence type="ECO:0000313" key="2">
    <source>
        <dbReference type="EMBL" id="ANN75037.1"/>
    </source>
</evidence>
<dbReference type="EMBL" id="CP016170">
    <property type="protein sequence ID" value="ANN69888.1"/>
    <property type="molecule type" value="Genomic_DNA"/>
</dbReference>
<reference evidence="3 4" key="1">
    <citation type="submission" date="2016-06" db="EMBL/GenBank/DDBJ databases">
        <title>Complete genome sequences of Bordetella bronchialis and Bordetella flabilis.</title>
        <authorList>
            <person name="LiPuma J.J."/>
            <person name="Spilker T."/>
        </authorList>
    </citation>
    <scope>NUCLEOTIDE SEQUENCE [LARGE SCALE GENOMIC DNA]</scope>
    <source>
        <strain evidence="2 4">AU17976</strain>
        <strain evidence="1 3">AU3182</strain>
    </source>
</reference>
<dbReference type="STRING" id="463025.BAU08_24395"/>
<proteinExistence type="predicted"/>
<dbReference type="OrthoDB" id="2866001at2"/>